<sequence>MQYPMADASSYVSSKCGKTLEHSHLGEKRQPLHPPEEAQRKECAASVQPMIECHQQKGEHKDFLLRTIRLVLELRHEQRQGFSMLRAELEIRLAPRDQQAQAAAPFPYLPALPAM</sequence>
<comment type="caution">
    <text evidence="1">The sequence shown here is derived from an EMBL/GenBank/DDBJ whole genome shotgun (WGS) entry which is preliminary data.</text>
</comment>
<keyword evidence="2" id="KW-1185">Reference proteome</keyword>
<proteinExistence type="predicted"/>
<evidence type="ECO:0000313" key="1">
    <source>
        <dbReference type="EMBL" id="KAH6922690.1"/>
    </source>
</evidence>
<protein>
    <submittedName>
        <fullName evidence="1">Uncharacterized protein</fullName>
    </submittedName>
</protein>
<evidence type="ECO:0000313" key="2">
    <source>
        <dbReference type="Proteomes" id="UP000821845"/>
    </source>
</evidence>
<dbReference type="EMBL" id="CM023489">
    <property type="protein sequence ID" value="KAH6922690.1"/>
    <property type="molecule type" value="Genomic_DNA"/>
</dbReference>
<reference evidence="1" key="1">
    <citation type="submission" date="2020-05" db="EMBL/GenBank/DDBJ databases">
        <title>Large-scale comparative analyses of tick genomes elucidate their genetic diversity and vector capacities.</title>
        <authorList>
            <person name="Jia N."/>
            <person name="Wang J."/>
            <person name="Shi W."/>
            <person name="Du L."/>
            <person name="Sun Y."/>
            <person name="Zhan W."/>
            <person name="Jiang J."/>
            <person name="Wang Q."/>
            <person name="Zhang B."/>
            <person name="Ji P."/>
            <person name="Sakyi L.B."/>
            <person name="Cui X."/>
            <person name="Yuan T."/>
            <person name="Jiang B."/>
            <person name="Yang W."/>
            <person name="Lam T.T.-Y."/>
            <person name="Chang Q."/>
            <person name="Ding S."/>
            <person name="Wang X."/>
            <person name="Zhu J."/>
            <person name="Ruan X."/>
            <person name="Zhao L."/>
            <person name="Wei J."/>
            <person name="Que T."/>
            <person name="Du C."/>
            <person name="Cheng J."/>
            <person name="Dai P."/>
            <person name="Han X."/>
            <person name="Huang E."/>
            <person name="Gao Y."/>
            <person name="Liu J."/>
            <person name="Shao H."/>
            <person name="Ye R."/>
            <person name="Li L."/>
            <person name="Wei W."/>
            <person name="Wang X."/>
            <person name="Wang C."/>
            <person name="Yang T."/>
            <person name="Huo Q."/>
            <person name="Li W."/>
            <person name="Guo W."/>
            <person name="Chen H."/>
            <person name="Zhou L."/>
            <person name="Ni X."/>
            <person name="Tian J."/>
            <person name="Zhou Y."/>
            <person name="Sheng Y."/>
            <person name="Liu T."/>
            <person name="Pan Y."/>
            <person name="Xia L."/>
            <person name="Li J."/>
            <person name="Zhao F."/>
            <person name="Cao W."/>
        </authorList>
    </citation>
    <scope>NUCLEOTIDE SEQUENCE</scope>
    <source>
        <strain evidence="1">Hyas-2018</strain>
    </source>
</reference>
<name>A0ACB7RJS6_HYAAI</name>
<dbReference type="Proteomes" id="UP000821845">
    <property type="component" value="Chromosome 9"/>
</dbReference>
<gene>
    <name evidence="1" type="ORF">HPB50_018005</name>
</gene>
<accession>A0ACB7RJS6</accession>
<organism evidence="1 2">
    <name type="scientific">Hyalomma asiaticum</name>
    <name type="common">Tick</name>
    <dbReference type="NCBI Taxonomy" id="266040"/>
    <lineage>
        <taxon>Eukaryota</taxon>
        <taxon>Metazoa</taxon>
        <taxon>Ecdysozoa</taxon>
        <taxon>Arthropoda</taxon>
        <taxon>Chelicerata</taxon>
        <taxon>Arachnida</taxon>
        <taxon>Acari</taxon>
        <taxon>Parasitiformes</taxon>
        <taxon>Ixodida</taxon>
        <taxon>Ixodoidea</taxon>
        <taxon>Ixodidae</taxon>
        <taxon>Hyalomminae</taxon>
        <taxon>Hyalomma</taxon>
    </lineage>
</organism>